<dbReference type="PROSITE" id="PS50826">
    <property type="entry name" value="RUN"/>
    <property type="match status" value="1"/>
</dbReference>
<feature type="coiled-coil region" evidence="2">
    <location>
        <begin position="434"/>
        <end position="472"/>
    </location>
</feature>
<keyword evidence="1 2" id="KW-0175">Coiled coil</keyword>
<dbReference type="SMART" id="SM00593">
    <property type="entry name" value="RUN"/>
    <property type="match status" value="1"/>
</dbReference>
<dbReference type="GO" id="GO:0005737">
    <property type="term" value="C:cytoplasm"/>
    <property type="evidence" value="ECO:0007669"/>
    <property type="project" value="TreeGrafter"/>
</dbReference>
<dbReference type="Pfam" id="PF02759">
    <property type="entry name" value="RUN"/>
    <property type="match status" value="1"/>
</dbReference>
<dbReference type="AlphaFoldDB" id="A0AA88IA93"/>
<dbReference type="SUPFAM" id="SSF140741">
    <property type="entry name" value="RUN domain-like"/>
    <property type="match status" value="1"/>
</dbReference>
<dbReference type="Proteomes" id="UP001187531">
    <property type="component" value="Unassembled WGS sequence"/>
</dbReference>
<accession>A0AA88IA93</accession>
<sequence length="904" mass="105362">GRARAWLRLALMQKKLADYLWILLENRETVLLPFFRPGALLLSEEGAVIAGLLVGLNCLDVNLCLKEEDLDKAEGVIDFSLYFRDTDQENPVNEDSSNAENTNVAAVLDQKNYLEELNRHLTATVQNLQTRLESVTATHALTIEDLEVTRSQVKRLQEEIEELKGNKDGNKVADDFVMVQTEPEKETINSHDDAIAQLKLLLAEEKNRRLDLERELEIQAGLRAEAEMALKLVERDTHEKQDSLMALRKQLDDVKKINLELYKQLQSTQETLIISAEKLKSLEEFRRKGTETIQFLEKELSQTKAELFRVSNENDGNKERNVQLDTEEKSLKLELDKERGKRISLEKTVETLQCRAAAFSQLYEKHTMTAAALAETQRLATEREKALEEIGDKLGAANLEADALREKTAIGIQWIDDDLVTHCKLCNKPFNLTRRKLQTEKQEQQIKISTLSRELERTKKKYEENRKTTEERHSAEIKRIRASFTAAQRQQRSRWLSEKTNHIKEMTVRGLEPELHRLMDQHKQELDTIRTLHRAELQRLQDTLTSNNLSQIENMKCQFQLEKDAACAKERESFQTKLEREINDLERSYMERHTRLEAELNRERDRASSELARIQQENEDYVRKLQEKFSREKAYLAEEANSELKLIESKNQMQIKSLSDTLRREKEEALDRLNESYEQKVQNLTILNSNLSSKLQQGEKEAKMMQENFADEMSKMRSHQESQHEQTLKNLKEKFRSEISELEARIDEQKAKILNLRTNLSTKEEEIASLRVSFSLRTKELEEAQTKITKYSSEKDDLKKVVQSEMRGELELLEDERNKLRGEVSRIRSEYCVSILEKEGEISQLKIKHERELRDLHDRVREAVAVKDETIARLQQKLHAALARCQNLEDLVDKAQRNKFDSKT</sequence>
<protein>
    <recommendedName>
        <fullName evidence="3">RUN domain-containing protein</fullName>
    </recommendedName>
</protein>
<feature type="coiled-coil region" evidence="2">
    <location>
        <begin position="286"/>
        <end position="313"/>
    </location>
</feature>
<organism evidence="4 5">
    <name type="scientific">Artemia franciscana</name>
    <name type="common">Brine shrimp</name>
    <name type="synonym">Artemia sanfranciscana</name>
    <dbReference type="NCBI Taxonomy" id="6661"/>
    <lineage>
        <taxon>Eukaryota</taxon>
        <taxon>Metazoa</taxon>
        <taxon>Ecdysozoa</taxon>
        <taxon>Arthropoda</taxon>
        <taxon>Crustacea</taxon>
        <taxon>Branchiopoda</taxon>
        <taxon>Anostraca</taxon>
        <taxon>Artemiidae</taxon>
        <taxon>Artemia</taxon>
    </lineage>
</organism>
<dbReference type="InterPro" id="IPR047335">
    <property type="entry name" value="RUFY1-3"/>
</dbReference>
<dbReference type="Gene3D" id="1.10.287.1490">
    <property type="match status" value="1"/>
</dbReference>
<evidence type="ECO:0000313" key="4">
    <source>
        <dbReference type="EMBL" id="KAK2725498.1"/>
    </source>
</evidence>
<dbReference type="PANTHER" id="PTHR45956">
    <property type="entry name" value="RUN AND FYVE DOMAIN-CONTAINING PROTEIN 2-LIKE PROTEIN"/>
    <property type="match status" value="1"/>
</dbReference>
<evidence type="ECO:0000256" key="2">
    <source>
        <dbReference type="SAM" id="Coils"/>
    </source>
</evidence>
<dbReference type="EMBL" id="JAVRJZ010000002">
    <property type="protein sequence ID" value="KAK2725498.1"/>
    <property type="molecule type" value="Genomic_DNA"/>
</dbReference>
<evidence type="ECO:0000256" key="1">
    <source>
        <dbReference type="ARBA" id="ARBA00023054"/>
    </source>
</evidence>
<name>A0AA88IA93_ARTSF</name>
<feature type="coiled-coil region" evidence="2">
    <location>
        <begin position="143"/>
        <end position="215"/>
    </location>
</feature>
<feature type="coiled-coil region" evidence="2">
    <location>
        <begin position="871"/>
        <end position="898"/>
    </location>
</feature>
<evidence type="ECO:0000313" key="5">
    <source>
        <dbReference type="Proteomes" id="UP001187531"/>
    </source>
</evidence>
<evidence type="ECO:0000259" key="3">
    <source>
        <dbReference type="PROSITE" id="PS50826"/>
    </source>
</evidence>
<feature type="domain" description="RUN" evidence="3">
    <location>
        <begin position="1"/>
        <end position="68"/>
    </location>
</feature>
<dbReference type="InterPro" id="IPR037213">
    <property type="entry name" value="Run_dom_sf"/>
</dbReference>
<comment type="caution">
    <text evidence="4">The sequence shown here is derived from an EMBL/GenBank/DDBJ whole genome shotgun (WGS) entry which is preliminary data.</text>
</comment>
<feature type="coiled-coil region" evidence="2">
    <location>
        <begin position="586"/>
        <end position="631"/>
    </location>
</feature>
<keyword evidence="5" id="KW-1185">Reference proteome</keyword>
<dbReference type="Gene3D" id="1.20.58.900">
    <property type="match status" value="1"/>
</dbReference>
<dbReference type="InterPro" id="IPR004012">
    <property type="entry name" value="Run_dom"/>
</dbReference>
<dbReference type="PANTHER" id="PTHR45956:SF6">
    <property type="entry name" value="RUN DOMAIN-CONTAINING PROTEIN"/>
    <property type="match status" value="1"/>
</dbReference>
<proteinExistence type="predicted"/>
<feature type="non-terminal residue" evidence="4">
    <location>
        <position position="904"/>
    </location>
</feature>
<reference evidence="4" key="1">
    <citation type="submission" date="2023-07" db="EMBL/GenBank/DDBJ databases">
        <title>Chromosome-level genome assembly of Artemia franciscana.</title>
        <authorList>
            <person name="Jo E."/>
        </authorList>
    </citation>
    <scope>NUCLEOTIDE SEQUENCE</scope>
    <source>
        <tissue evidence="4">Whole body</tissue>
    </source>
</reference>
<gene>
    <name evidence="4" type="ORF">QYM36_000105</name>
</gene>
<feature type="coiled-coil region" evidence="2">
    <location>
        <begin position="659"/>
        <end position="830"/>
    </location>
</feature>